<dbReference type="SUPFAM" id="SSF90229">
    <property type="entry name" value="CCCH zinc finger"/>
    <property type="match status" value="1"/>
</dbReference>
<evidence type="ECO:0000313" key="13">
    <source>
        <dbReference type="Proteomes" id="UP000696485"/>
    </source>
</evidence>
<feature type="domain" description="RRM" evidence="10">
    <location>
        <begin position="421"/>
        <end position="493"/>
    </location>
</feature>
<feature type="compositionally biased region" description="Basic and acidic residues" evidence="9">
    <location>
        <begin position="95"/>
        <end position="106"/>
    </location>
</feature>
<comment type="function">
    <text evidence="5">May be involved in the turnover of nuclear polyadenylated (pA+) RNA.</text>
</comment>
<feature type="compositionally biased region" description="Polar residues" evidence="9">
    <location>
        <begin position="501"/>
        <end position="512"/>
    </location>
</feature>
<feature type="region of interest" description="Disordered" evidence="9">
    <location>
        <begin position="832"/>
        <end position="876"/>
    </location>
</feature>
<feature type="compositionally biased region" description="Low complexity" evidence="9">
    <location>
        <begin position="662"/>
        <end position="678"/>
    </location>
</feature>
<dbReference type="EMBL" id="JAAAUY010000159">
    <property type="protein sequence ID" value="KAF9334242.1"/>
    <property type="molecule type" value="Genomic_DNA"/>
</dbReference>
<dbReference type="Pfam" id="PF00642">
    <property type="entry name" value="zf-CCCH"/>
    <property type="match status" value="1"/>
</dbReference>
<feature type="region of interest" description="Disordered" evidence="9">
    <location>
        <begin position="84"/>
        <end position="266"/>
    </location>
</feature>
<keyword evidence="4 6" id="KW-0694">RNA-binding</keyword>
<evidence type="ECO:0000259" key="10">
    <source>
        <dbReference type="PROSITE" id="PS50102"/>
    </source>
</evidence>
<evidence type="ECO:0000313" key="12">
    <source>
        <dbReference type="EMBL" id="KAF9334242.1"/>
    </source>
</evidence>
<dbReference type="InterPro" id="IPR036855">
    <property type="entry name" value="Znf_CCCH_sf"/>
</dbReference>
<dbReference type="Pfam" id="PF01480">
    <property type="entry name" value="PWI"/>
    <property type="match status" value="1"/>
</dbReference>
<evidence type="ECO:0000256" key="5">
    <source>
        <dbReference type="ARBA" id="ARBA00043866"/>
    </source>
</evidence>
<dbReference type="InterPro" id="IPR000504">
    <property type="entry name" value="RRM_dom"/>
</dbReference>
<feature type="region of interest" description="Disordered" evidence="9">
    <location>
        <begin position="374"/>
        <end position="408"/>
    </location>
</feature>
<dbReference type="InterPro" id="IPR000571">
    <property type="entry name" value="Znf_CCCH"/>
</dbReference>
<evidence type="ECO:0000256" key="2">
    <source>
        <dbReference type="ARBA" id="ARBA00022771"/>
    </source>
</evidence>
<comment type="caution">
    <text evidence="12">The sequence shown here is derived from an EMBL/GenBank/DDBJ whole genome shotgun (WGS) entry which is preliminary data.</text>
</comment>
<feature type="domain" description="RRM" evidence="10">
    <location>
        <begin position="753"/>
        <end position="823"/>
    </location>
</feature>
<keyword evidence="13" id="KW-1185">Reference proteome</keyword>
<keyword evidence="3 7" id="KW-0862">Zinc</keyword>
<proteinExistence type="predicted"/>
<feature type="domain" description="C3H1-type" evidence="11">
    <location>
        <begin position="263"/>
        <end position="291"/>
    </location>
</feature>
<gene>
    <name evidence="12" type="ORF">BG006_002491</name>
</gene>
<evidence type="ECO:0000256" key="8">
    <source>
        <dbReference type="SAM" id="Coils"/>
    </source>
</evidence>
<dbReference type="PANTHER" id="PTHR14398:SF0">
    <property type="entry name" value="ZINC FINGER PROTEIN SWM"/>
    <property type="match status" value="1"/>
</dbReference>
<evidence type="ECO:0000259" key="11">
    <source>
        <dbReference type="PROSITE" id="PS50103"/>
    </source>
</evidence>
<feature type="region of interest" description="Disordered" evidence="9">
    <location>
        <begin position="656"/>
        <end position="678"/>
    </location>
</feature>
<keyword evidence="2 7" id="KW-0863">Zinc-finger</keyword>
<dbReference type="PROSITE" id="PS50103">
    <property type="entry name" value="ZF_C3H1"/>
    <property type="match status" value="1"/>
</dbReference>
<dbReference type="PROSITE" id="PS50102">
    <property type="entry name" value="RRM"/>
    <property type="match status" value="2"/>
</dbReference>
<dbReference type="Gene3D" id="3.30.70.330">
    <property type="match status" value="2"/>
</dbReference>
<feature type="coiled-coil region" evidence="8">
    <location>
        <begin position="620"/>
        <end position="655"/>
    </location>
</feature>
<dbReference type="InterPro" id="IPR035979">
    <property type="entry name" value="RBD_domain_sf"/>
</dbReference>
<name>A0A9P5SN34_9FUNG</name>
<dbReference type="InterPro" id="IPR045137">
    <property type="entry name" value="RBM26/27"/>
</dbReference>
<evidence type="ECO:0000256" key="6">
    <source>
        <dbReference type="PROSITE-ProRule" id="PRU00176"/>
    </source>
</evidence>
<protein>
    <submittedName>
        <fullName evidence="12">Uncharacterized protein</fullName>
    </submittedName>
</protein>
<feature type="coiled-coil region" evidence="8">
    <location>
        <begin position="555"/>
        <end position="582"/>
    </location>
</feature>
<evidence type="ECO:0000256" key="9">
    <source>
        <dbReference type="SAM" id="MobiDB-lite"/>
    </source>
</evidence>
<sequence>MQLDDLLQKALKAFLIVELESICEADPGMLADYIIALLKHDKPMPELQPLVLSQLEDFLNEATPSFVETLFSALESKSYLGSAHEEATSIPSEPAAERETQQREGRSSASKHHRGDSDHSDNEDRSFKHARRHGDDEERDSHPRHRDYSPSRPSGEDRYNNSRRGTTSQPQSSASLQSGRSNDFGSNDSDRRAPRQPYQPQKDVRPGFNNNNGFNDLHQQWNNNGNNGPQHPSSRNQFNDRGQWGGRGGRGGGTSSLGYGQDRTKRQRCRDYDEKGFCMRGDLCPYDHGEDRIVVDDIQRAAFEMMPGGPAPPFSMASNVAPFFAGGSNGNHMSNAEMFEMNMTAHGTDAMSMGGRLGSDNFGQGGMDVRSGHDMSARGGMRGRGSMRGIRGGRGRGGSSHPYNSAGRFGAGGAGGAATKTSLVVEHIPDEFNTIFKVNEFFTQFGSLVNIQLDQPAHKALIQYSTRDEANAAYNSPEVIFGNRFVKVYWQPDDQQSCFGGSTPKPTGQVQPTRPDHQGLAPHHAVPKPPATSVLMTPERAAELAAERAAAAAKLEENKKVMMEIQKQKEALIQRQQEEQKLLLQKLFANKTMSQQDKDEILKGLKNVAIEVTKETPNPLAHAQAQAAAAEAQKQADLQKEVERLEKEQMDRELEVLGQTPSASGETSSASGASDRNAEATAALRAKLAALKAQASALGLTEGGGYAGRGRGGAYIPRGRGRGAMNPWTRGGGRGGGPIVSQHRTFKLDNRSSKVSVQNVDNVSRAGLKAHFEAFGEIESFSIGDDGASATVHYKNRKDAETALQQGSQFPDATPLKLGWVSDSTVPVAPPLTSRLPITAQPASAATDIGSSDFDTSGGAGFHESEDEDDERSWKR</sequence>
<dbReference type="SUPFAM" id="SSF54928">
    <property type="entry name" value="RNA-binding domain, RBD"/>
    <property type="match status" value="2"/>
</dbReference>
<dbReference type="GO" id="GO:0003723">
    <property type="term" value="F:RNA binding"/>
    <property type="evidence" value="ECO:0007669"/>
    <property type="project" value="UniProtKB-UniRule"/>
</dbReference>
<dbReference type="CDD" id="cd12257">
    <property type="entry name" value="RRM1_RBM26_like"/>
    <property type="match status" value="1"/>
</dbReference>
<dbReference type="GO" id="GO:0008270">
    <property type="term" value="F:zinc ion binding"/>
    <property type="evidence" value="ECO:0007669"/>
    <property type="project" value="UniProtKB-KW"/>
</dbReference>
<keyword evidence="1 7" id="KW-0479">Metal-binding</keyword>
<evidence type="ECO:0000256" key="7">
    <source>
        <dbReference type="PROSITE-ProRule" id="PRU00723"/>
    </source>
</evidence>
<dbReference type="SMART" id="SM00360">
    <property type="entry name" value="RRM"/>
    <property type="match status" value="2"/>
</dbReference>
<dbReference type="Proteomes" id="UP000696485">
    <property type="component" value="Unassembled WGS sequence"/>
</dbReference>
<evidence type="ECO:0000256" key="1">
    <source>
        <dbReference type="ARBA" id="ARBA00022723"/>
    </source>
</evidence>
<dbReference type="GO" id="GO:0005634">
    <property type="term" value="C:nucleus"/>
    <property type="evidence" value="ECO:0007669"/>
    <property type="project" value="TreeGrafter"/>
</dbReference>
<feature type="compositionally biased region" description="Acidic residues" evidence="9">
    <location>
        <begin position="865"/>
        <end position="876"/>
    </location>
</feature>
<dbReference type="InterPro" id="IPR002483">
    <property type="entry name" value="PWI_dom"/>
</dbReference>
<dbReference type="AlphaFoldDB" id="A0A9P5SN34"/>
<keyword evidence="8" id="KW-0175">Coiled coil</keyword>
<feature type="region of interest" description="Disordered" evidence="9">
    <location>
        <begin position="501"/>
        <end position="532"/>
    </location>
</feature>
<evidence type="ECO:0000256" key="4">
    <source>
        <dbReference type="ARBA" id="ARBA00022884"/>
    </source>
</evidence>
<feature type="compositionally biased region" description="Polar residues" evidence="9">
    <location>
        <begin position="229"/>
        <end position="240"/>
    </location>
</feature>
<feature type="compositionally biased region" description="Polar residues" evidence="9">
    <location>
        <begin position="162"/>
        <end position="187"/>
    </location>
</feature>
<reference evidence="12" key="1">
    <citation type="journal article" date="2020" name="Fungal Divers.">
        <title>Resolving the Mortierellaceae phylogeny through synthesis of multi-gene phylogenetics and phylogenomics.</title>
        <authorList>
            <person name="Vandepol N."/>
            <person name="Liber J."/>
            <person name="Desiro A."/>
            <person name="Na H."/>
            <person name="Kennedy M."/>
            <person name="Barry K."/>
            <person name="Grigoriev I.V."/>
            <person name="Miller A.N."/>
            <person name="O'Donnell K."/>
            <person name="Stajich J.E."/>
            <person name="Bonito G."/>
        </authorList>
    </citation>
    <scope>NUCLEOTIDE SEQUENCE</scope>
    <source>
        <strain evidence="12">NVP1</strain>
    </source>
</reference>
<feature type="zinc finger region" description="C3H1-type" evidence="7">
    <location>
        <begin position="263"/>
        <end position="291"/>
    </location>
</feature>
<organism evidence="12 13">
    <name type="scientific">Podila minutissima</name>
    <dbReference type="NCBI Taxonomy" id="64525"/>
    <lineage>
        <taxon>Eukaryota</taxon>
        <taxon>Fungi</taxon>
        <taxon>Fungi incertae sedis</taxon>
        <taxon>Mucoromycota</taxon>
        <taxon>Mortierellomycotina</taxon>
        <taxon>Mortierellomycetes</taxon>
        <taxon>Mortierellales</taxon>
        <taxon>Mortierellaceae</taxon>
        <taxon>Podila</taxon>
    </lineage>
</organism>
<accession>A0A9P5SN34</accession>
<feature type="compositionally biased region" description="Basic and acidic residues" evidence="9">
    <location>
        <begin position="115"/>
        <end position="160"/>
    </location>
</feature>
<dbReference type="SMART" id="SM00356">
    <property type="entry name" value="ZnF_C3H1"/>
    <property type="match status" value="1"/>
</dbReference>
<feature type="compositionally biased region" description="Gly residues" evidence="9">
    <location>
        <begin position="243"/>
        <end position="255"/>
    </location>
</feature>
<dbReference type="InterPro" id="IPR012677">
    <property type="entry name" value="Nucleotide-bd_a/b_plait_sf"/>
</dbReference>
<dbReference type="PANTHER" id="PTHR14398">
    <property type="entry name" value="RNA RECOGNITION RRM/RNP DOMAIN"/>
    <property type="match status" value="1"/>
</dbReference>
<feature type="compositionally biased region" description="Polar residues" evidence="9">
    <location>
        <begin position="841"/>
        <end position="855"/>
    </location>
</feature>
<feature type="region of interest" description="Disordered" evidence="9">
    <location>
        <begin position="708"/>
        <end position="737"/>
    </location>
</feature>
<evidence type="ECO:0000256" key="3">
    <source>
        <dbReference type="ARBA" id="ARBA00022833"/>
    </source>
</evidence>
<feature type="compositionally biased region" description="Polar residues" evidence="9">
    <location>
        <begin position="208"/>
        <end position="221"/>
    </location>
</feature>